<organism evidence="6 7">
    <name type="scientific">Arthrobacter cryoconiti</name>
    <dbReference type="NCBI Taxonomy" id="748907"/>
    <lineage>
        <taxon>Bacteria</taxon>
        <taxon>Bacillati</taxon>
        <taxon>Actinomycetota</taxon>
        <taxon>Actinomycetes</taxon>
        <taxon>Micrococcales</taxon>
        <taxon>Micrococcaceae</taxon>
        <taxon>Arthrobacter</taxon>
    </lineage>
</organism>
<dbReference type="PANTHER" id="PTHR43132">
    <property type="entry name" value="ARSENICAL RESISTANCE OPERON REPRESSOR ARSR-RELATED"/>
    <property type="match status" value="1"/>
</dbReference>
<dbReference type="Gene3D" id="1.10.10.10">
    <property type="entry name" value="Winged helix-like DNA-binding domain superfamily/Winged helix DNA-binding domain"/>
    <property type="match status" value="1"/>
</dbReference>
<evidence type="ECO:0000256" key="4">
    <source>
        <dbReference type="SAM" id="MobiDB-lite"/>
    </source>
</evidence>
<reference evidence="7" key="1">
    <citation type="journal article" date="2019" name="Int. J. Syst. Evol. Microbiol.">
        <title>The Global Catalogue of Microorganisms (GCM) 10K type strain sequencing project: providing services to taxonomists for standard genome sequencing and annotation.</title>
        <authorList>
            <consortium name="The Broad Institute Genomics Platform"/>
            <consortium name="The Broad Institute Genome Sequencing Center for Infectious Disease"/>
            <person name="Wu L."/>
            <person name="Ma J."/>
        </authorList>
    </citation>
    <scope>NUCLEOTIDE SEQUENCE [LARGE SCALE GENOMIC DNA]</scope>
    <source>
        <strain evidence="7">CGMCC 1.10698</strain>
    </source>
</reference>
<keyword evidence="7" id="KW-1185">Reference proteome</keyword>
<keyword evidence="2" id="KW-0238">DNA-binding</keyword>
<feature type="domain" description="HTH arsR-type" evidence="5">
    <location>
        <begin position="19"/>
        <end position="114"/>
    </location>
</feature>
<dbReference type="PRINTS" id="PR00778">
    <property type="entry name" value="HTHARSR"/>
</dbReference>
<dbReference type="InterPro" id="IPR001845">
    <property type="entry name" value="HTH_ArsR_DNA-bd_dom"/>
</dbReference>
<dbReference type="CDD" id="cd00090">
    <property type="entry name" value="HTH_ARSR"/>
    <property type="match status" value="1"/>
</dbReference>
<evidence type="ECO:0000313" key="7">
    <source>
        <dbReference type="Proteomes" id="UP001595773"/>
    </source>
</evidence>
<gene>
    <name evidence="6" type="ORF">ACFOW9_16330</name>
</gene>
<evidence type="ECO:0000259" key="5">
    <source>
        <dbReference type="PROSITE" id="PS50987"/>
    </source>
</evidence>
<dbReference type="InterPro" id="IPR036388">
    <property type="entry name" value="WH-like_DNA-bd_sf"/>
</dbReference>
<keyword evidence="3" id="KW-0804">Transcription</keyword>
<evidence type="ECO:0000313" key="6">
    <source>
        <dbReference type="EMBL" id="MFC4267176.1"/>
    </source>
</evidence>
<dbReference type="EMBL" id="JBHSCQ010000024">
    <property type="protein sequence ID" value="MFC4267176.1"/>
    <property type="molecule type" value="Genomic_DNA"/>
</dbReference>
<feature type="compositionally biased region" description="Low complexity" evidence="4">
    <location>
        <begin position="115"/>
        <end position="129"/>
    </location>
</feature>
<feature type="region of interest" description="Disordered" evidence="4">
    <location>
        <begin position="115"/>
        <end position="135"/>
    </location>
</feature>
<dbReference type="PROSITE" id="PS50987">
    <property type="entry name" value="HTH_ARSR_2"/>
    <property type="match status" value="1"/>
</dbReference>
<dbReference type="Pfam" id="PF01022">
    <property type="entry name" value="HTH_5"/>
    <property type="match status" value="1"/>
</dbReference>
<protein>
    <submittedName>
        <fullName evidence="6">ArsR/SmtB family transcription factor</fullName>
    </submittedName>
</protein>
<dbReference type="PANTHER" id="PTHR43132:SF6">
    <property type="entry name" value="HTH-TYPE TRANSCRIPTIONAL REPRESSOR CZRA"/>
    <property type="match status" value="1"/>
</dbReference>
<dbReference type="Proteomes" id="UP001595773">
    <property type="component" value="Unassembled WGS sequence"/>
</dbReference>
<proteinExistence type="predicted"/>
<comment type="caution">
    <text evidence="6">The sequence shown here is derived from an EMBL/GenBank/DDBJ whole genome shotgun (WGS) entry which is preliminary data.</text>
</comment>
<name>A0ABV8R4M0_9MICC</name>
<evidence type="ECO:0000256" key="3">
    <source>
        <dbReference type="ARBA" id="ARBA00023163"/>
    </source>
</evidence>
<evidence type="ECO:0000256" key="2">
    <source>
        <dbReference type="ARBA" id="ARBA00023125"/>
    </source>
</evidence>
<dbReference type="InterPro" id="IPR051011">
    <property type="entry name" value="Metal_resp_trans_reg"/>
</dbReference>
<sequence length="135" mass="14548">MHDVDGGLARVEVLQGALPSAGDVERVAAVFRLMGDPGRVRILATLLEAGEVCVHDLASVSSQSESSVSQALRLMRTHRVVETRRAGRVVFYRLADSHVRMLLDIAITHASHTPVVTSTATPTEPSTKTTHQEPS</sequence>
<dbReference type="NCBIfam" id="NF033788">
    <property type="entry name" value="HTH_metalloreg"/>
    <property type="match status" value="1"/>
</dbReference>
<dbReference type="InterPro" id="IPR036390">
    <property type="entry name" value="WH_DNA-bd_sf"/>
</dbReference>
<dbReference type="InterPro" id="IPR011991">
    <property type="entry name" value="ArsR-like_HTH"/>
</dbReference>
<dbReference type="SMART" id="SM00418">
    <property type="entry name" value="HTH_ARSR"/>
    <property type="match status" value="1"/>
</dbReference>
<evidence type="ECO:0000256" key="1">
    <source>
        <dbReference type="ARBA" id="ARBA00023015"/>
    </source>
</evidence>
<dbReference type="SUPFAM" id="SSF46785">
    <property type="entry name" value="Winged helix' DNA-binding domain"/>
    <property type="match status" value="1"/>
</dbReference>
<accession>A0ABV8R4M0</accession>
<keyword evidence="1" id="KW-0805">Transcription regulation</keyword>